<keyword evidence="3" id="KW-1185">Reference proteome</keyword>
<dbReference type="SMART" id="SM00028">
    <property type="entry name" value="TPR"/>
    <property type="match status" value="2"/>
</dbReference>
<proteinExistence type="predicted"/>
<evidence type="ECO:0000313" key="3">
    <source>
        <dbReference type="Proteomes" id="UP000030700"/>
    </source>
</evidence>
<dbReference type="InterPro" id="IPR011990">
    <property type="entry name" value="TPR-like_helical_dom_sf"/>
</dbReference>
<dbReference type="Gene3D" id="1.25.40.10">
    <property type="entry name" value="Tetratricopeptide repeat domain"/>
    <property type="match status" value="2"/>
</dbReference>
<dbReference type="EMBL" id="DF820458">
    <property type="protein sequence ID" value="GAK52168.1"/>
    <property type="molecule type" value="Genomic_DNA"/>
</dbReference>
<name>A0A081BP52_9BACT</name>
<reference evidence="2 3" key="1">
    <citation type="journal article" date="2015" name="PeerJ">
        <title>First genomic representation of candidate bacterial phylum KSB3 points to enhanced environmental sensing as a trigger of wastewater bulking.</title>
        <authorList>
            <person name="Sekiguchi Y."/>
            <person name="Ohashi A."/>
            <person name="Parks D.H."/>
            <person name="Yamauchi T."/>
            <person name="Tyson G.W."/>
            <person name="Hugenholtz P."/>
        </authorList>
    </citation>
    <scope>NUCLEOTIDE SEQUENCE [LARGE SCALE GENOMIC DNA]</scope>
</reference>
<protein>
    <submittedName>
        <fullName evidence="2">Tfp pilus assembly protein PilF</fullName>
    </submittedName>
</protein>
<organism evidence="2 3">
    <name type="scientific">Candidatus Moduliflexus flocculans</name>
    <dbReference type="NCBI Taxonomy" id="1499966"/>
    <lineage>
        <taxon>Bacteria</taxon>
        <taxon>Candidatus Moduliflexota</taxon>
        <taxon>Candidatus Moduliflexia</taxon>
        <taxon>Candidatus Moduliflexales</taxon>
        <taxon>Candidatus Moduliflexaceae</taxon>
    </lineage>
</organism>
<dbReference type="HOGENOM" id="CLU_1709642_0_0_0"/>
<evidence type="ECO:0000313" key="2">
    <source>
        <dbReference type="EMBL" id="GAK52168.1"/>
    </source>
</evidence>
<dbReference type="PROSITE" id="PS50293">
    <property type="entry name" value="TPR_REGION"/>
    <property type="match status" value="1"/>
</dbReference>
<dbReference type="AlphaFoldDB" id="A0A081BP52"/>
<dbReference type="SUPFAM" id="SSF48452">
    <property type="entry name" value="TPR-like"/>
    <property type="match status" value="1"/>
</dbReference>
<dbReference type="Proteomes" id="UP000030700">
    <property type="component" value="Unassembled WGS sequence"/>
</dbReference>
<dbReference type="Pfam" id="PF13181">
    <property type="entry name" value="TPR_8"/>
    <property type="match status" value="1"/>
</dbReference>
<feature type="repeat" description="TPR" evidence="1">
    <location>
        <begin position="49"/>
        <end position="82"/>
    </location>
</feature>
<keyword evidence="1" id="KW-0802">TPR repeat</keyword>
<evidence type="ECO:0000256" key="1">
    <source>
        <dbReference type="PROSITE-ProRule" id="PRU00339"/>
    </source>
</evidence>
<feature type="repeat" description="TPR" evidence="1">
    <location>
        <begin position="100"/>
        <end position="133"/>
    </location>
</feature>
<accession>A0A081BP52</accession>
<dbReference type="PROSITE" id="PS50005">
    <property type="entry name" value="TPR"/>
    <property type="match status" value="2"/>
</dbReference>
<dbReference type="PROSITE" id="PS51257">
    <property type="entry name" value="PROKAR_LIPOPROTEIN"/>
    <property type="match status" value="1"/>
</dbReference>
<sequence>MMNRSRSSWWGIVVGILLIVLAGCSTTGTTPKPQPTQKPKPTVSSTAEAKKLVEIGVARLEAGDVNKAISSFQKAIKVDPKNAEAAQYLKQAEQKKAEMIDTHLKQGIKYFNSEQLEQAMTEWNKVLTLDPRHAKALDYKQRTQAQLDALKGK</sequence>
<dbReference type="InterPro" id="IPR019734">
    <property type="entry name" value="TPR_rpt"/>
</dbReference>
<gene>
    <name evidence="2" type="ORF">U14_03419</name>
</gene>